<dbReference type="InterPro" id="IPR019734">
    <property type="entry name" value="TPR_rpt"/>
</dbReference>
<dbReference type="Pfam" id="PF13424">
    <property type="entry name" value="TPR_12"/>
    <property type="match status" value="1"/>
</dbReference>
<dbReference type="PANTHER" id="PTHR12558">
    <property type="entry name" value="CELL DIVISION CYCLE 16,23,27"/>
    <property type="match status" value="1"/>
</dbReference>
<keyword evidence="1" id="KW-0802">TPR repeat</keyword>
<dbReference type="InterPro" id="IPR011990">
    <property type="entry name" value="TPR-like_helical_dom_sf"/>
</dbReference>
<accession>A0A2H0LT55</accession>
<dbReference type="Pfam" id="PF13181">
    <property type="entry name" value="TPR_8"/>
    <property type="match status" value="2"/>
</dbReference>
<gene>
    <name evidence="2" type="ORF">COV74_00250</name>
</gene>
<feature type="repeat" description="TPR" evidence="1">
    <location>
        <begin position="199"/>
        <end position="232"/>
    </location>
</feature>
<protein>
    <submittedName>
        <fullName evidence="2">Uncharacterized protein</fullName>
    </submittedName>
</protein>
<dbReference type="EMBL" id="PCVY01000003">
    <property type="protein sequence ID" value="PIQ87537.1"/>
    <property type="molecule type" value="Genomic_DNA"/>
</dbReference>
<dbReference type="PANTHER" id="PTHR12558:SF13">
    <property type="entry name" value="CELL DIVISION CYCLE PROTEIN 27 HOMOLOG"/>
    <property type="match status" value="1"/>
</dbReference>
<proteinExistence type="predicted"/>
<dbReference type="AlphaFoldDB" id="A0A2H0LT55"/>
<dbReference type="Gene3D" id="1.25.40.10">
    <property type="entry name" value="Tetratricopeptide repeat domain"/>
    <property type="match status" value="2"/>
</dbReference>
<dbReference type="SUPFAM" id="SSF48452">
    <property type="entry name" value="TPR-like"/>
    <property type="match status" value="1"/>
</dbReference>
<name>A0A2H0LT55_9BACT</name>
<comment type="caution">
    <text evidence="2">The sequence shown here is derived from an EMBL/GenBank/DDBJ whole genome shotgun (WGS) entry which is preliminary data.</text>
</comment>
<reference evidence="2 3" key="1">
    <citation type="submission" date="2017-09" db="EMBL/GenBank/DDBJ databases">
        <title>Depth-based differentiation of microbial function through sediment-hosted aquifers and enrichment of novel symbionts in the deep terrestrial subsurface.</title>
        <authorList>
            <person name="Probst A.J."/>
            <person name="Ladd B."/>
            <person name="Jarett J.K."/>
            <person name="Geller-Mcgrath D.E."/>
            <person name="Sieber C.M."/>
            <person name="Emerson J.B."/>
            <person name="Anantharaman K."/>
            <person name="Thomas B.C."/>
            <person name="Malmstrom R."/>
            <person name="Stieglmeier M."/>
            <person name="Klingl A."/>
            <person name="Woyke T."/>
            <person name="Ryan C.M."/>
            <person name="Banfield J.F."/>
        </authorList>
    </citation>
    <scope>NUCLEOTIDE SEQUENCE [LARGE SCALE GENOMIC DNA]</scope>
    <source>
        <strain evidence="2">CG11_big_fil_rev_8_21_14_0_20_45_26</strain>
    </source>
</reference>
<evidence type="ECO:0000256" key="1">
    <source>
        <dbReference type="PROSITE-ProRule" id="PRU00339"/>
    </source>
</evidence>
<evidence type="ECO:0000313" key="3">
    <source>
        <dbReference type="Proteomes" id="UP000230859"/>
    </source>
</evidence>
<sequence>MKNVQEKIDQADTLLGDGEARGALNLLKSISEDSLNGAPQETQYKYLEVLGEAYSENDMEKEAIECFERALRIQTSSKDVPFLYYNLGFAYSQLNDNKRAISFLEESVRLENRHEYLLNPLSHLATCYREEGQYAKALSINQRIIQEFYPPKGKLEAERVEMAYAGLVVCYLQLGNDEEAERFFEKLIDDPNVEEGTLSGVYGACGNYCLEQNDFEKAVQFYTKAIDYAKKASNNDLITHWKKWLLEAKEKSM</sequence>
<dbReference type="PROSITE" id="PS50005">
    <property type="entry name" value="TPR"/>
    <property type="match status" value="3"/>
</dbReference>
<organism evidence="2 3">
    <name type="scientific">Candidatus Abzuiibacterium crystallinum</name>
    <dbReference type="NCBI Taxonomy" id="1974748"/>
    <lineage>
        <taxon>Bacteria</taxon>
        <taxon>Pseudomonadati</taxon>
        <taxon>Candidatus Omnitrophota</taxon>
        <taxon>Candidatus Abzuiibacterium</taxon>
    </lineage>
</organism>
<dbReference type="Pfam" id="PF13174">
    <property type="entry name" value="TPR_6"/>
    <property type="match status" value="1"/>
</dbReference>
<feature type="repeat" description="TPR" evidence="1">
    <location>
        <begin position="81"/>
        <end position="114"/>
    </location>
</feature>
<evidence type="ECO:0000313" key="2">
    <source>
        <dbReference type="EMBL" id="PIQ87537.1"/>
    </source>
</evidence>
<feature type="repeat" description="TPR" evidence="1">
    <location>
        <begin position="44"/>
        <end position="77"/>
    </location>
</feature>
<dbReference type="Proteomes" id="UP000230859">
    <property type="component" value="Unassembled WGS sequence"/>
</dbReference>
<dbReference type="SMART" id="SM00028">
    <property type="entry name" value="TPR"/>
    <property type="match status" value="5"/>
</dbReference>